<sequence>MITSAVSSGVWRQVGNGRDRFEIKLRSPSFDDRIHHQAIQTEYALSGVHDRMRIDRERIDWCVGFVEDWREVQGESGEDVPFSRDSLDQLIVSHPRVMLGIVSQVERLLAADLTVSQRGN</sequence>
<reference evidence="1" key="1">
    <citation type="submission" date="2020-05" db="EMBL/GenBank/DDBJ databases">
        <authorList>
            <person name="Chiriac C."/>
            <person name="Salcher M."/>
            <person name="Ghai R."/>
            <person name="Kavagutti S V."/>
        </authorList>
    </citation>
    <scope>NUCLEOTIDE SEQUENCE</scope>
</reference>
<proteinExistence type="predicted"/>
<name>A0A6J5Q0T9_9CAUD</name>
<protein>
    <submittedName>
        <fullName evidence="1">Uncharacterized protein</fullName>
    </submittedName>
</protein>
<gene>
    <name evidence="1" type="ORF">UFOVP1004_40</name>
</gene>
<dbReference type="EMBL" id="LR796964">
    <property type="protein sequence ID" value="CAB4177933.1"/>
    <property type="molecule type" value="Genomic_DNA"/>
</dbReference>
<evidence type="ECO:0000313" key="1">
    <source>
        <dbReference type="EMBL" id="CAB4177933.1"/>
    </source>
</evidence>
<organism evidence="1">
    <name type="scientific">uncultured Caudovirales phage</name>
    <dbReference type="NCBI Taxonomy" id="2100421"/>
    <lineage>
        <taxon>Viruses</taxon>
        <taxon>Duplodnaviria</taxon>
        <taxon>Heunggongvirae</taxon>
        <taxon>Uroviricota</taxon>
        <taxon>Caudoviricetes</taxon>
        <taxon>Peduoviridae</taxon>
        <taxon>Maltschvirus</taxon>
        <taxon>Maltschvirus maltsch</taxon>
    </lineage>
</organism>
<accession>A0A6J5Q0T9</accession>